<dbReference type="EMBL" id="CM056742">
    <property type="protein sequence ID" value="KAJ8675300.1"/>
    <property type="molecule type" value="Genomic_DNA"/>
</dbReference>
<evidence type="ECO:0000313" key="1">
    <source>
        <dbReference type="EMBL" id="KAJ8675300.1"/>
    </source>
</evidence>
<comment type="caution">
    <text evidence="1">The sequence shown here is derived from an EMBL/GenBank/DDBJ whole genome shotgun (WGS) entry which is preliminary data.</text>
</comment>
<name>A0ACC2P0I7_9HYME</name>
<accession>A0ACC2P0I7</accession>
<protein>
    <submittedName>
        <fullName evidence="1">Uncharacterized protein</fullName>
    </submittedName>
</protein>
<reference evidence="1" key="1">
    <citation type="submission" date="2023-04" db="EMBL/GenBank/DDBJ databases">
        <title>A chromosome-level genome assembly of the parasitoid wasp Eretmocerus hayati.</title>
        <authorList>
            <person name="Zhong Y."/>
            <person name="Liu S."/>
            <person name="Liu Y."/>
        </authorList>
    </citation>
    <scope>NUCLEOTIDE SEQUENCE</scope>
    <source>
        <strain evidence="1">ZJU_SS_LIU_2023</strain>
    </source>
</reference>
<keyword evidence="2" id="KW-1185">Reference proteome</keyword>
<organism evidence="1 2">
    <name type="scientific">Eretmocerus hayati</name>
    <dbReference type="NCBI Taxonomy" id="131215"/>
    <lineage>
        <taxon>Eukaryota</taxon>
        <taxon>Metazoa</taxon>
        <taxon>Ecdysozoa</taxon>
        <taxon>Arthropoda</taxon>
        <taxon>Hexapoda</taxon>
        <taxon>Insecta</taxon>
        <taxon>Pterygota</taxon>
        <taxon>Neoptera</taxon>
        <taxon>Endopterygota</taxon>
        <taxon>Hymenoptera</taxon>
        <taxon>Apocrita</taxon>
        <taxon>Proctotrupomorpha</taxon>
        <taxon>Chalcidoidea</taxon>
        <taxon>Aphelinidae</taxon>
        <taxon>Aphelininae</taxon>
        <taxon>Eretmocerus</taxon>
    </lineage>
</organism>
<dbReference type="Proteomes" id="UP001239111">
    <property type="component" value="Chromosome 2"/>
</dbReference>
<gene>
    <name evidence="1" type="ORF">QAD02_011086</name>
</gene>
<sequence length="275" mass="30618">MSQRVFILPALTILLWVSGVISEGALIPDLVTNVENHQSLVIIDIESARSSKLTKDPQTGVIISKDYVLGTAPTYMISYPRFTVRIGSKTFDNDYKKYKAELVQLDTPPSNKSSDQEGLVNRLRLVLYKVKEPIQYGHNVKPISLVDNNDESILSQKTVFISWKTAVTHESDLSSSRKIRDIELDLLNNEECNRLVSESKKESGKGSIPLPQGYSCATKSDSVSSSIDDFDGGIIVKGGKLVGLFTSYIEIDSKIYYVYADLAYYRQSIKSIVGF</sequence>
<proteinExistence type="predicted"/>
<evidence type="ECO:0000313" key="2">
    <source>
        <dbReference type="Proteomes" id="UP001239111"/>
    </source>
</evidence>